<dbReference type="SUPFAM" id="SSF57180">
    <property type="entry name" value="Cellulose-binding domain"/>
    <property type="match status" value="1"/>
</dbReference>
<dbReference type="PRINTS" id="PR00911">
    <property type="entry name" value="GLHYDRLASE11"/>
</dbReference>
<evidence type="ECO:0000256" key="11">
    <source>
        <dbReference type="PROSITE-ProRule" id="PRU01097"/>
    </source>
</evidence>
<evidence type="ECO:0000256" key="12">
    <source>
        <dbReference type="SAM" id="MobiDB-lite"/>
    </source>
</evidence>
<evidence type="ECO:0000313" key="16">
    <source>
        <dbReference type="EMBL" id="CDS82510.1"/>
    </source>
</evidence>
<dbReference type="InterPro" id="IPR001137">
    <property type="entry name" value="Glyco_hydro_11"/>
</dbReference>
<dbReference type="SMART" id="SM00236">
    <property type="entry name" value="fCBD"/>
    <property type="match status" value="1"/>
</dbReference>
<dbReference type="InterPro" id="IPR035971">
    <property type="entry name" value="CBD_sf"/>
</dbReference>
<comment type="catalytic activity">
    <reaction evidence="1 11">
        <text>Endohydrolysis of (1-&gt;4)-beta-D-xylosidic linkages in xylans.</text>
        <dbReference type="EC" id="3.2.1.8"/>
    </reaction>
</comment>
<protein>
    <recommendedName>
        <fullName evidence="4 11">endo-1,4-beta-xylanase</fullName>
        <ecNumber evidence="4 11">3.2.1.8</ecNumber>
    </recommendedName>
</protein>
<keyword evidence="9 11" id="KW-0326">Glycosidase</keyword>
<reference evidence="16" key="1">
    <citation type="submission" date="2014-05" db="EMBL/GenBank/DDBJ databases">
        <title>Solution hybrid selection capture for the recovery of functional full-length eukaryotic cDNAs from complex environmental samples.</title>
        <authorList>
            <person name="Bragalini C."/>
            <person name="Parisot N."/>
            <person name="Ribiere C."/>
            <person name="Peyretaillade E."/>
            <person name="Vallon L."/>
            <person name="Girlanda M."/>
            <person name="Peyret P."/>
            <person name="Marmeisse R."/>
            <person name="Luis L."/>
            <person name="Prudent E."/>
        </authorList>
    </citation>
    <scope>NUCLEOTIDE SEQUENCE</scope>
</reference>
<dbReference type="InterPro" id="IPR013320">
    <property type="entry name" value="ConA-like_dom_sf"/>
</dbReference>
<evidence type="ECO:0000256" key="5">
    <source>
        <dbReference type="ARBA" id="ARBA00022651"/>
    </source>
</evidence>
<feature type="signal peptide" evidence="13">
    <location>
        <begin position="1"/>
        <end position="19"/>
    </location>
</feature>
<feature type="chain" id="PRO_5002039450" description="endo-1,4-beta-xylanase" evidence="13">
    <location>
        <begin position="20"/>
        <end position="288"/>
    </location>
</feature>
<proteinExistence type="evidence at transcript level"/>
<dbReference type="PROSITE" id="PS51761">
    <property type="entry name" value="GH11_3"/>
    <property type="match status" value="1"/>
</dbReference>
<dbReference type="FunFam" id="2.60.120.180:FF:000001">
    <property type="entry name" value="Endo-1,4-beta-xylanase"/>
    <property type="match status" value="1"/>
</dbReference>
<dbReference type="GO" id="GO:0030248">
    <property type="term" value="F:cellulose binding"/>
    <property type="evidence" value="ECO:0007669"/>
    <property type="project" value="InterPro"/>
</dbReference>
<dbReference type="PROSITE" id="PS51164">
    <property type="entry name" value="CBM1_2"/>
    <property type="match status" value="1"/>
</dbReference>
<accession>A0A0A8LFM2</accession>
<evidence type="ECO:0000256" key="2">
    <source>
        <dbReference type="ARBA" id="ARBA00004851"/>
    </source>
</evidence>
<feature type="domain" description="CBM1" evidence="14">
    <location>
        <begin position="249"/>
        <end position="286"/>
    </location>
</feature>
<dbReference type="GO" id="GO:0005576">
    <property type="term" value="C:extracellular region"/>
    <property type="evidence" value="ECO:0007669"/>
    <property type="project" value="InterPro"/>
</dbReference>
<gene>
    <name evidence="16" type="primary">GH11</name>
</gene>
<evidence type="ECO:0000259" key="15">
    <source>
        <dbReference type="PROSITE" id="PS51761"/>
    </source>
</evidence>
<evidence type="ECO:0000256" key="10">
    <source>
        <dbReference type="ARBA" id="ARBA00023326"/>
    </source>
</evidence>
<dbReference type="PROSITE" id="PS00777">
    <property type="entry name" value="GH11_2"/>
    <property type="match status" value="1"/>
</dbReference>
<comment type="similarity">
    <text evidence="3 11">Belongs to the glycosyl hydrolase 11 (cellulase G) family.</text>
</comment>
<dbReference type="InterPro" id="IPR033119">
    <property type="entry name" value="GH11_AS_2"/>
</dbReference>
<evidence type="ECO:0000256" key="1">
    <source>
        <dbReference type="ARBA" id="ARBA00000681"/>
    </source>
</evidence>
<evidence type="ECO:0000256" key="4">
    <source>
        <dbReference type="ARBA" id="ARBA00012590"/>
    </source>
</evidence>
<dbReference type="AlphaFoldDB" id="A0A0A8LFM2"/>
<dbReference type="InterPro" id="IPR013319">
    <property type="entry name" value="GH11/12"/>
</dbReference>
<evidence type="ECO:0000256" key="8">
    <source>
        <dbReference type="ARBA" id="ARBA00023277"/>
    </source>
</evidence>
<evidence type="ECO:0000256" key="9">
    <source>
        <dbReference type="ARBA" id="ARBA00023295"/>
    </source>
</evidence>
<keyword evidence="6 13" id="KW-0732">Signal</keyword>
<evidence type="ECO:0000256" key="7">
    <source>
        <dbReference type="ARBA" id="ARBA00022801"/>
    </source>
</evidence>
<feature type="active site" description="Proton donor" evidence="11">
    <location>
        <position position="210"/>
    </location>
</feature>
<feature type="domain" description="GH11" evidence="15">
    <location>
        <begin position="35"/>
        <end position="223"/>
    </location>
</feature>
<dbReference type="Pfam" id="PF00734">
    <property type="entry name" value="CBM_1"/>
    <property type="match status" value="1"/>
</dbReference>
<keyword evidence="5 11" id="KW-0858">Xylan degradation</keyword>
<dbReference type="Gene3D" id="2.60.120.180">
    <property type="match status" value="1"/>
</dbReference>
<dbReference type="PANTHER" id="PTHR46828">
    <property type="entry name" value="ENDO-1,4-BETA-XYLANASE A-RELATED"/>
    <property type="match status" value="1"/>
</dbReference>
<dbReference type="InterPro" id="IPR000254">
    <property type="entry name" value="CBD"/>
</dbReference>
<evidence type="ECO:0000259" key="14">
    <source>
        <dbReference type="PROSITE" id="PS51164"/>
    </source>
</evidence>
<dbReference type="GO" id="GO:0045493">
    <property type="term" value="P:xylan catabolic process"/>
    <property type="evidence" value="ECO:0007669"/>
    <property type="project" value="UniProtKB-UniRule"/>
</dbReference>
<dbReference type="UniPathway" id="UPA00114"/>
<dbReference type="PANTHER" id="PTHR46828:SF2">
    <property type="entry name" value="ENDO-1,4-BETA-XYLANASE A-RELATED"/>
    <property type="match status" value="1"/>
</dbReference>
<feature type="active site" description="Nucleophile" evidence="11">
    <location>
        <position position="119"/>
    </location>
</feature>
<dbReference type="GO" id="GO:0031176">
    <property type="term" value="F:endo-1,4-beta-xylanase activity"/>
    <property type="evidence" value="ECO:0007669"/>
    <property type="project" value="UniProtKB-UniRule"/>
</dbReference>
<feature type="region of interest" description="Disordered" evidence="12">
    <location>
        <begin position="218"/>
        <end position="249"/>
    </location>
</feature>
<keyword evidence="10 11" id="KW-0624">Polysaccharide degradation</keyword>
<comment type="pathway">
    <text evidence="2 11">Glycan degradation; xylan degradation.</text>
</comment>
<dbReference type="InterPro" id="IPR033123">
    <property type="entry name" value="GH11_dom"/>
</dbReference>
<name>A0A0A8LFM2_9EUKA</name>
<keyword evidence="8 11" id="KW-0119">Carbohydrate metabolism</keyword>
<dbReference type="SUPFAM" id="SSF49899">
    <property type="entry name" value="Concanavalin A-like lectins/glucanases"/>
    <property type="match status" value="1"/>
</dbReference>
<evidence type="ECO:0000256" key="6">
    <source>
        <dbReference type="ARBA" id="ARBA00022729"/>
    </source>
</evidence>
<evidence type="ECO:0000256" key="13">
    <source>
        <dbReference type="SAM" id="SignalP"/>
    </source>
</evidence>
<organism evidence="16">
    <name type="scientific">uncultured eukaryote</name>
    <dbReference type="NCBI Taxonomy" id="100272"/>
    <lineage>
        <taxon>Eukaryota</taxon>
        <taxon>environmental samples</taxon>
    </lineage>
</organism>
<dbReference type="EMBL" id="LK932054">
    <property type="protein sequence ID" value="CDS82510.1"/>
    <property type="molecule type" value="mRNA"/>
</dbReference>
<dbReference type="EC" id="3.2.1.8" evidence="4 11"/>
<evidence type="ECO:0000256" key="3">
    <source>
        <dbReference type="ARBA" id="ARBA00007792"/>
    </source>
</evidence>
<sequence length="288" mass="30232">MFAFSALLFAVSVITGVIANPTNFTLPDHLNRRQTLTSSQTGTNNGFYYSFWTNGGGTVDYTNDGGGEYAVSWTDAGDFVAGKGWNPGSAQAISYSANFNPGGNSYLSVYGWTTNPLVEYYINEDFGSYNPSSGLTSVGTVTSDGSEYQIFKTQRVNQPSIQGTATFNQYWSIRTSHRTSGTVATANHFNAWKAAGMDMGTFNYQILATEGYGSSGSSTVTVSAGTGSTNPPPSSSSSTPASKPTTGSGTVAEYGQCGGTGWTGGTVCVSPYVCTAVSPPYYYQCLAA</sequence>
<dbReference type="Pfam" id="PF00457">
    <property type="entry name" value="Glyco_hydro_11"/>
    <property type="match status" value="1"/>
</dbReference>
<keyword evidence="7 11" id="KW-0378">Hydrolase</keyword>